<proteinExistence type="predicted"/>
<protein>
    <recommendedName>
        <fullName evidence="3">Leucine-rich repeat protein</fullName>
    </recommendedName>
</protein>
<accession>A0A7S4KSR4</accession>
<dbReference type="AlphaFoldDB" id="A0A7S4KSR4"/>
<sequence length="224" mass="25249">MISAFVLMNTLLFISVDPSLGKVDKRSFSQQTRMELFINGIRNKEGIPGYSDHPNDITQWPELSFYEDKLSIIRWEMCRLEGEIDVQWLPSTTREILVYDNALEGSLDLTVLPDVLIRGNFSFNKFSGEINLTCLPPGLQELSLAANTFCGTVGLTKLPETLYHLHLFANSINGVIDVEKLPDSLAVLDVSFTMFEGNLRLPRYGELDIRTQCSGITSIAFYDE</sequence>
<name>A0A7S4KSR4_9EUKA</name>
<keyword evidence="1" id="KW-0732">Signal</keyword>
<evidence type="ECO:0008006" key="3">
    <source>
        <dbReference type="Google" id="ProtNLM"/>
    </source>
</evidence>
<dbReference type="SUPFAM" id="SSF52058">
    <property type="entry name" value="L domain-like"/>
    <property type="match status" value="1"/>
</dbReference>
<feature type="signal peptide" evidence="1">
    <location>
        <begin position="1"/>
        <end position="21"/>
    </location>
</feature>
<organism evidence="2">
    <name type="scientific">Paramoeba aestuarina</name>
    <dbReference type="NCBI Taxonomy" id="180227"/>
    <lineage>
        <taxon>Eukaryota</taxon>
        <taxon>Amoebozoa</taxon>
        <taxon>Discosea</taxon>
        <taxon>Flabellinia</taxon>
        <taxon>Dactylopodida</taxon>
        <taxon>Paramoebidae</taxon>
        <taxon>Paramoeba</taxon>
    </lineage>
</organism>
<gene>
    <name evidence="2" type="ORF">NAES01612_LOCUS10663</name>
</gene>
<dbReference type="InterPro" id="IPR032675">
    <property type="entry name" value="LRR_dom_sf"/>
</dbReference>
<evidence type="ECO:0000256" key="1">
    <source>
        <dbReference type="SAM" id="SignalP"/>
    </source>
</evidence>
<dbReference type="EMBL" id="HBKR01016104">
    <property type="protein sequence ID" value="CAE2303974.1"/>
    <property type="molecule type" value="Transcribed_RNA"/>
</dbReference>
<dbReference type="Gene3D" id="3.80.10.10">
    <property type="entry name" value="Ribonuclease Inhibitor"/>
    <property type="match status" value="1"/>
</dbReference>
<reference evidence="2" key="1">
    <citation type="submission" date="2021-01" db="EMBL/GenBank/DDBJ databases">
        <authorList>
            <person name="Corre E."/>
            <person name="Pelletier E."/>
            <person name="Niang G."/>
            <person name="Scheremetjew M."/>
            <person name="Finn R."/>
            <person name="Kale V."/>
            <person name="Holt S."/>
            <person name="Cochrane G."/>
            <person name="Meng A."/>
            <person name="Brown T."/>
            <person name="Cohen L."/>
        </authorList>
    </citation>
    <scope>NUCLEOTIDE SEQUENCE</scope>
    <source>
        <strain evidence="2">SoJaBio B1-5/56/2</strain>
    </source>
</reference>
<feature type="chain" id="PRO_5031504563" description="Leucine-rich repeat protein" evidence="1">
    <location>
        <begin position="22"/>
        <end position="224"/>
    </location>
</feature>
<evidence type="ECO:0000313" key="2">
    <source>
        <dbReference type="EMBL" id="CAE2303974.1"/>
    </source>
</evidence>